<evidence type="ECO:0000259" key="3">
    <source>
        <dbReference type="Pfam" id="PF02784"/>
    </source>
</evidence>
<dbReference type="PANTHER" id="PTHR43295:SF9">
    <property type="entry name" value="BIOSYNTHETIC ARGININE DECARBOXYLASE"/>
    <property type="match status" value="1"/>
</dbReference>
<sequence>MDTYHDLISQTFDFPTVDFTVQDNELRFHDIPLMDIVKEHGTPLRLTYLPKISSQIQRAKTWFADAIKKTDYQGTYTYCYCTKSSHFSFVLEEALKNDIHIETSSGFDIHIVRELYRRGKLNKQSYIIANGFKRERYQRHLTELINEGFVNCMPILDNLAEIEYYLDHVTEKCNIGMRLASDEEPRFQFYTSRLGIRYADALPLYEQKIKEDPRFQLTMLHYFINTGIKDTSYYWSELSRFVHKYCELRRVCPTLTTIDIGGGLPIQTSIQPEYDYQYMVEEILRTIKRICAEEGVPEPHIFTEFGIFTVGESGATIYSILDEKLQSDKELWYMIDGSFITNLPDTWALNQRFIMLALNGWEKSYKKIQLGGLTCDSQDYYNAEKHIYQVFLPERKPTDAKPLYVGFFHTGAYQESLSGYGGLKHCLIPAPKHVILDRDADGTLHNWVFADEQDSDSMMRILGYQQ</sequence>
<dbReference type="Proteomes" id="UP000192266">
    <property type="component" value="Unassembled WGS sequence"/>
</dbReference>
<keyword evidence="2" id="KW-0663">Pyridoxal phosphate</keyword>
<dbReference type="InterPro" id="IPR009006">
    <property type="entry name" value="Ala_racemase/Decarboxylase_C"/>
</dbReference>
<dbReference type="GO" id="GO:0008792">
    <property type="term" value="F:arginine decarboxylase activity"/>
    <property type="evidence" value="ECO:0007669"/>
    <property type="project" value="InterPro"/>
</dbReference>
<evidence type="ECO:0000313" key="4">
    <source>
        <dbReference type="EMBL" id="SMB97873.1"/>
    </source>
</evidence>
<comment type="cofactor">
    <cofactor evidence="1">
        <name>pyridoxal 5'-phosphate</name>
        <dbReference type="ChEBI" id="CHEBI:597326"/>
    </cofactor>
</comment>
<feature type="domain" description="Orn/DAP/Arg decarboxylase 2 N-terminal" evidence="3">
    <location>
        <begin position="71"/>
        <end position="310"/>
    </location>
</feature>
<accession>A0A1W1VXA2</accession>
<organism evidence="4 5">
    <name type="scientific">Hymenobacter roseosalivarius DSM 11622</name>
    <dbReference type="NCBI Taxonomy" id="645990"/>
    <lineage>
        <taxon>Bacteria</taxon>
        <taxon>Pseudomonadati</taxon>
        <taxon>Bacteroidota</taxon>
        <taxon>Cytophagia</taxon>
        <taxon>Cytophagales</taxon>
        <taxon>Hymenobacteraceae</taxon>
        <taxon>Hymenobacter</taxon>
    </lineage>
</organism>
<dbReference type="SUPFAM" id="SSF50621">
    <property type="entry name" value="Alanine racemase C-terminal domain-like"/>
    <property type="match status" value="1"/>
</dbReference>
<name>A0A1W1VXA2_9BACT</name>
<dbReference type="InterPro" id="IPR029066">
    <property type="entry name" value="PLP-binding_barrel"/>
</dbReference>
<protein>
    <submittedName>
        <fullName evidence="4">Orn/DAP/Arg decarboxylase 2</fullName>
    </submittedName>
</protein>
<dbReference type="InterPro" id="IPR022644">
    <property type="entry name" value="De-COase2_N"/>
</dbReference>
<dbReference type="GO" id="GO:0006527">
    <property type="term" value="P:L-arginine catabolic process"/>
    <property type="evidence" value="ECO:0007669"/>
    <property type="project" value="InterPro"/>
</dbReference>
<gene>
    <name evidence="4" type="ORF">SAMN00120144_2253</name>
</gene>
<dbReference type="PANTHER" id="PTHR43295">
    <property type="entry name" value="ARGININE DECARBOXYLASE"/>
    <property type="match status" value="1"/>
</dbReference>
<proteinExistence type="predicted"/>
<evidence type="ECO:0000313" key="5">
    <source>
        <dbReference type="Proteomes" id="UP000192266"/>
    </source>
</evidence>
<dbReference type="OrthoDB" id="9802658at2"/>
<dbReference type="STRING" id="645990.SAMN00120144_2253"/>
<dbReference type="Gene3D" id="2.40.37.10">
    <property type="entry name" value="Lyase, Ornithine Decarboxylase, Chain A, domain 1"/>
    <property type="match status" value="1"/>
</dbReference>
<dbReference type="GO" id="GO:0008295">
    <property type="term" value="P:spermidine biosynthetic process"/>
    <property type="evidence" value="ECO:0007669"/>
    <property type="project" value="InterPro"/>
</dbReference>
<dbReference type="AlphaFoldDB" id="A0A1W1VXA2"/>
<dbReference type="SUPFAM" id="SSF51419">
    <property type="entry name" value="PLP-binding barrel"/>
    <property type="match status" value="1"/>
</dbReference>
<dbReference type="RefSeq" id="WP_084446642.1">
    <property type="nucleotide sequence ID" value="NZ_FWWW01000077.1"/>
</dbReference>
<reference evidence="4 5" key="1">
    <citation type="submission" date="2017-04" db="EMBL/GenBank/DDBJ databases">
        <authorList>
            <person name="Afonso C.L."/>
            <person name="Miller P.J."/>
            <person name="Scott M.A."/>
            <person name="Spackman E."/>
            <person name="Goraichik I."/>
            <person name="Dimitrov K.M."/>
            <person name="Suarez D.L."/>
            <person name="Swayne D.E."/>
        </authorList>
    </citation>
    <scope>NUCLEOTIDE SEQUENCE [LARGE SCALE GENOMIC DNA]</scope>
    <source>
        <strain evidence="4 5">DSM 11622</strain>
    </source>
</reference>
<dbReference type="Pfam" id="PF02784">
    <property type="entry name" value="Orn_Arg_deC_N"/>
    <property type="match status" value="1"/>
</dbReference>
<dbReference type="EMBL" id="FWWW01000077">
    <property type="protein sequence ID" value="SMB97873.1"/>
    <property type="molecule type" value="Genomic_DNA"/>
</dbReference>
<evidence type="ECO:0000256" key="1">
    <source>
        <dbReference type="ARBA" id="ARBA00001933"/>
    </source>
</evidence>
<evidence type="ECO:0000256" key="2">
    <source>
        <dbReference type="ARBA" id="ARBA00022898"/>
    </source>
</evidence>
<keyword evidence="5" id="KW-1185">Reference proteome</keyword>
<dbReference type="InterPro" id="IPR002985">
    <property type="entry name" value="Arg_decrbxlase"/>
</dbReference>
<dbReference type="Gene3D" id="3.20.20.10">
    <property type="entry name" value="Alanine racemase"/>
    <property type="match status" value="1"/>
</dbReference>